<comment type="caution">
    <text evidence="4">The sequence shown here is derived from an EMBL/GenBank/DDBJ whole genome shotgun (WGS) entry which is preliminary data.</text>
</comment>
<dbReference type="PANTHER" id="PTHR13318">
    <property type="entry name" value="PARTNER OF PAIRED, ISOFORM B-RELATED"/>
    <property type="match status" value="1"/>
</dbReference>
<feature type="compositionally biased region" description="Low complexity" evidence="2">
    <location>
        <begin position="432"/>
        <end position="442"/>
    </location>
</feature>
<evidence type="ECO:0000256" key="1">
    <source>
        <dbReference type="ARBA" id="ARBA00004430"/>
    </source>
</evidence>
<evidence type="ECO:0000313" key="5">
    <source>
        <dbReference type="Proteomes" id="UP001054857"/>
    </source>
</evidence>
<accession>A0AAD3DXA3</accession>
<dbReference type="GO" id="GO:0019005">
    <property type="term" value="C:SCF ubiquitin ligase complex"/>
    <property type="evidence" value="ECO:0007669"/>
    <property type="project" value="TreeGrafter"/>
</dbReference>
<dbReference type="PANTHER" id="PTHR13318:SF190">
    <property type="entry name" value="PARTNER OF PAIRED, ISOFORM B"/>
    <property type="match status" value="1"/>
</dbReference>
<dbReference type="GO" id="GO:0031146">
    <property type="term" value="P:SCF-dependent proteasomal ubiquitin-dependent protein catabolic process"/>
    <property type="evidence" value="ECO:0007669"/>
    <property type="project" value="TreeGrafter"/>
</dbReference>
<feature type="region of interest" description="Disordered" evidence="2">
    <location>
        <begin position="427"/>
        <end position="449"/>
    </location>
</feature>
<feature type="compositionally biased region" description="Basic and acidic residues" evidence="2">
    <location>
        <begin position="328"/>
        <end position="339"/>
    </location>
</feature>
<organism evidence="4 5">
    <name type="scientific">Astrephomene gubernaculifera</name>
    <dbReference type="NCBI Taxonomy" id="47775"/>
    <lineage>
        <taxon>Eukaryota</taxon>
        <taxon>Viridiplantae</taxon>
        <taxon>Chlorophyta</taxon>
        <taxon>core chlorophytes</taxon>
        <taxon>Chlorophyceae</taxon>
        <taxon>CS clade</taxon>
        <taxon>Chlamydomonadales</taxon>
        <taxon>Astrephomenaceae</taxon>
        <taxon>Astrephomene</taxon>
    </lineage>
</organism>
<dbReference type="Pfam" id="PF00646">
    <property type="entry name" value="F-box"/>
    <property type="match status" value="1"/>
</dbReference>
<dbReference type="SMART" id="SM00367">
    <property type="entry name" value="LRR_CC"/>
    <property type="match status" value="4"/>
</dbReference>
<feature type="region of interest" description="Disordered" evidence="2">
    <location>
        <begin position="328"/>
        <end position="373"/>
    </location>
</feature>
<evidence type="ECO:0000259" key="3">
    <source>
        <dbReference type="Pfam" id="PF00646"/>
    </source>
</evidence>
<evidence type="ECO:0000313" key="4">
    <source>
        <dbReference type="EMBL" id="GFR49754.1"/>
    </source>
</evidence>
<feature type="compositionally biased region" description="Low complexity" evidence="2">
    <location>
        <begin position="355"/>
        <end position="364"/>
    </location>
</feature>
<gene>
    <name evidence="4" type="ORF">Agub_g11912</name>
</gene>
<dbReference type="EMBL" id="BMAR01000032">
    <property type="protein sequence ID" value="GFR49754.1"/>
    <property type="molecule type" value="Genomic_DNA"/>
</dbReference>
<feature type="domain" description="F-box" evidence="3">
    <location>
        <begin position="17"/>
        <end position="51"/>
    </location>
</feature>
<dbReference type="SUPFAM" id="SSF52047">
    <property type="entry name" value="RNI-like"/>
    <property type="match status" value="1"/>
</dbReference>
<dbReference type="InterPro" id="IPR001810">
    <property type="entry name" value="F-box_dom"/>
</dbReference>
<keyword evidence="5" id="KW-1185">Reference proteome</keyword>
<name>A0AAD3DXA3_9CHLO</name>
<dbReference type="InterPro" id="IPR032675">
    <property type="entry name" value="LRR_dom_sf"/>
</dbReference>
<comment type="subcellular location">
    <subcellularLocation>
        <location evidence="1">Cytoplasm</location>
        <location evidence="1">Cytoskeleton</location>
        <location evidence="1">Cilium axoneme</location>
    </subcellularLocation>
</comment>
<evidence type="ECO:0000256" key="2">
    <source>
        <dbReference type="SAM" id="MobiDB-lite"/>
    </source>
</evidence>
<dbReference type="Proteomes" id="UP001054857">
    <property type="component" value="Unassembled WGS sequence"/>
</dbReference>
<reference evidence="4 5" key="1">
    <citation type="journal article" date="2021" name="Sci. Rep.">
        <title>Genome sequencing of the multicellular alga Astrephomene provides insights into convergent evolution of germ-soma differentiation.</title>
        <authorList>
            <person name="Yamashita S."/>
            <person name="Yamamoto K."/>
            <person name="Matsuzaki R."/>
            <person name="Suzuki S."/>
            <person name="Yamaguchi H."/>
            <person name="Hirooka S."/>
            <person name="Minakuchi Y."/>
            <person name="Miyagishima S."/>
            <person name="Kawachi M."/>
            <person name="Toyoda A."/>
            <person name="Nozaki H."/>
        </authorList>
    </citation>
    <scope>NUCLEOTIDE SEQUENCE [LARGE SCALE GENOMIC DNA]</scope>
    <source>
        <strain evidence="4 5">NIES-4017</strain>
    </source>
</reference>
<dbReference type="AlphaFoldDB" id="A0AAD3DXA3"/>
<dbReference type="Gene3D" id="3.80.10.10">
    <property type="entry name" value="Ribonuclease Inhibitor"/>
    <property type="match status" value="1"/>
</dbReference>
<protein>
    <recommendedName>
        <fullName evidence="3">F-box domain-containing protein</fullName>
    </recommendedName>
</protein>
<proteinExistence type="predicted"/>
<dbReference type="InterPro" id="IPR006553">
    <property type="entry name" value="Leu-rich_rpt_Cys-con_subtyp"/>
</dbReference>
<sequence length="472" mass="49169">MADNVVPGHVHEGVSTLLSLHNSLLQDILGHMDIQSRVAASATCKRLAKVSAEHPPTVVDLSSDGVHPEACRQFIERSKGAIVAITSARHKQRTACAATSARRFNSGLRCTQVVPYTARRTSAVQLASYLPRLRQLVLHEATSCLGGMTDELAAAVAAHCPGLEVLEVAFARYSLPSEVFTDKGVMCLAAGCPRLTRVALTHCGALTDRSLYSLASHCRGLTSISLGGYHELITDYGAVVLFQACPGLTRVSLSGKLRRVTDVAVEALAAACGGSLRELKLTRSMGDRSLSSLARHCRRLARLDCRKCDPTALTAGGVAALMRALGEPVREQQQQREQEQQQTTAVMGGDGSTGGSSSSSSGPSAGSGVGSSRGVLRVLLPPGLRAEEVVRRGMELSQPPGDNGAAADAGVVGSMEGVGATEWRVVRPSPLPSSSEAIPGARKAGGGGVRLGGPPAAVKAAVATEEVVVRLR</sequence>
<dbReference type="GO" id="GO:0005930">
    <property type="term" value="C:axoneme"/>
    <property type="evidence" value="ECO:0007669"/>
    <property type="project" value="UniProtKB-SubCell"/>
</dbReference>